<name>A0AAD6ZMB5_9AGAR</name>
<sequence>MHLIPENVVKNLLALWTTNFKGLETTNEKYRLQPAVIDAIGAACVTAGDTTPAAFGARVPNIATQLHYFTAESYTLWTTLLGPVVLRNRFQQRKYYTHFIELVRIFNDCLALSISREYVDTELRARIANWVLDFEEYYYQYNPKFLPVCTLTIHALLHIPDDILNAGPMWCYWNYVTERFVGYLVRSSKSRRNPYASLARRLREIAQNSVIKMKYNLHRELDLSDRCDDELKGKGFSNYPDIRVLHPHTKGPLDRLAYKAVRNYLLRTFNVSEAVVDTAIPGSVSSWGRISFLNGGDLIRGVELVHASENYMSRDASYIKYSHDVDKNRNRRRLPVILERHVAYGQLLRIVQFFADLPTSTKDGQPLPQAQNVLLAIVRPVKLAKKNHLDTPYSKDGEFSPIDVIDVDDISCLIARIPDHKPGPRMWALCERPDAMGMSEEPPE</sequence>
<dbReference type="Proteomes" id="UP001218218">
    <property type="component" value="Unassembled WGS sequence"/>
</dbReference>
<dbReference type="AlphaFoldDB" id="A0AAD6ZMB5"/>
<comment type="caution">
    <text evidence="1">The sequence shown here is derived from an EMBL/GenBank/DDBJ whole genome shotgun (WGS) entry which is preliminary data.</text>
</comment>
<dbReference type="EMBL" id="JARIHO010000037">
    <property type="protein sequence ID" value="KAJ7330272.1"/>
    <property type="molecule type" value="Genomic_DNA"/>
</dbReference>
<reference evidence="1" key="1">
    <citation type="submission" date="2023-03" db="EMBL/GenBank/DDBJ databases">
        <title>Massive genome expansion in bonnet fungi (Mycena s.s.) driven by repeated elements and novel gene families across ecological guilds.</title>
        <authorList>
            <consortium name="Lawrence Berkeley National Laboratory"/>
            <person name="Harder C.B."/>
            <person name="Miyauchi S."/>
            <person name="Viragh M."/>
            <person name="Kuo A."/>
            <person name="Thoen E."/>
            <person name="Andreopoulos B."/>
            <person name="Lu D."/>
            <person name="Skrede I."/>
            <person name="Drula E."/>
            <person name="Henrissat B."/>
            <person name="Morin E."/>
            <person name="Kohler A."/>
            <person name="Barry K."/>
            <person name="LaButti K."/>
            <person name="Morin E."/>
            <person name="Salamov A."/>
            <person name="Lipzen A."/>
            <person name="Mereny Z."/>
            <person name="Hegedus B."/>
            <person name="Baldrian P."/>
            <person name="Stursova M."/>
            <person name="Weitz H."/>
            <person name="Taylor A."/>
            <person name="Grigoriev I.V."/>
            <person name="Nagy L.G."/>
            <person name="Martin F."/>
            <person name="Kauserud H."/>
        </authorList>
    </citation>
    <scope>NUCLEOTIDE SEQUENCE</scope>
    <source>
        <strain evidence="1">CBHHK002</strain>
    </source>
</reference>
<protein>
    <recommendedName>
        <fullName evidence="3">DUF4218 domain-containing protein</fullName>
    </recommendedName>
</protein>
<dbReference type="PANTHER" id="PTHR46579:SF1">
    <property type="entry name" value="F5_8 TYPE C DOMAIN-CONTAINING PROTEIN"/>
    <property type="match status" value="1"/>
</dbReference>
<accession>A0AAD6ZMB5</accession>
<evidence type="ECO:0000313" key="2">
    <source>
        <dbReference type="Proteomes" id="UP001218218"/>
    </source>
</evidence>
<proteinExistence type="predicted"/>
<evidence type="ECO:0008006" key="3">
    <source>
        <dbReference type="Google" id="ProtNLM"/>
    </source>
</evidence>
<gene>
    <name evidence="1" type="ORF">DFH08DRAFT_708977</name>
</gene>
<keyword evidence="2" id="KW-1185">Reference proteome</keyword>
<dbReference type="PANTHER" id="PTHR46579">
    <property type="entry name" value="F5/8 TYPE C DOMAIN-CONTAINING PROTEIN-RELATED"/>
    <property type="match status" value="1"/>
</dbReference>
<organism evidence="1 2">
    <name type="scientific">Mycena albidolilacea</name>
    <dbReference type="NCBI Taxonomy" id="1033008"/>
    <lineage>
        <taxon>Eukaryota</taxon>
        <taxon>Fungi</taxon>
        <taxon>Dikarya</taxon>
        <taxon>Basidiomycota</taxon>
        <taxon>Agaricomycotina</taxon>
        <taxon>Agaricomycetes</taxon>
        <taxon>Agaricomycetidae</taxon>
        <taxon>Agaricales</taxon>
        <taxon>Marasmiineae</taxon>
        <taxon>Mycenaceae</taxon>
        <taxon>Mycena</taxon>
    </lineage>
</organism>
<evidence type="ECO:0000313" key="1">
    <source>
        <dbReference type="EMBL" id="KAJ7330272.1"/>
    </source>
</evidence>